<organism evidence="2 3">
    <name type="scientific">Mycoplasma mobile (strain ATCC 43663 / 163K / NCTC 11711)</name>
    <name type="common">Mesomycoplasma mobile</name>
    <dbReference type="NCBI Taxonomy" id="267748"/>
    <lineage>
        <taxon>Bacteria</taxon>
        <taxon>Bacillati</taxon>
        <taxon>Mycoplasmatota</taxon>
        <taxon>Mycoplasmoidales</taxon>
        <taxon>Metamycoplasmataceae</taxon>
        <taxon>Mesomycoplasma</taxon>
    </lineage>
</organism>
<feature type="domain" description="HNH nuclease" evidence="1">
    <location>
        <begin position="267"/>
        <end position="326"/>
    </location>
</feature>
<dbReference type="GO" id="GO:0004519">
    <property type="term" value="F:endonuclease activity"/>
    <property type="evidence" value="ECO:0007669"/>
    <property type="project" value="UniProtKB-KW"/>
</dbReference>
<dbReference type="KEGG" id="mmo:MMOB6110"/>
<name>Q6KH34_MYCM1</name>
<proteinExistence type="predicted"/>
<dbReference type="AlphaFoldDB" id="Q6KH34"/>
<dbReference type="HOGENOM" id="CLU_741510_0_0_14"/>
<dbReference type="Proteomes" id="UP000009072">
    <property type="component" value="Chromosome"/>
</dbReference>
<gene>
    <name evidence="2" type="ordered locus">MMOB6110</name>
</gene>
<evidence type="ECO:0000313" key="3">
    <source>
        <dbReference type="Proteomes" id="UP000009072"/>
    </source>
</evidence>
<keyword evidence="3" id="KW-1185">Reference proteome</keyword>
<evidence type="ECO:0000313" key="2">
    <source>
        <dbReference type="EMBL" id="AAT28097.1"/>
    </source>
</evidence>
<dbReference type="Pfam" id="PF13391">
    <property type="entry name" value="HNH_2"/>
    <property type="match status" value="1"/>
</dbReference>
<reference evidence="2 3" key="1">
    <citation type="journal article" date="2004" name="Genome Res.">
        <title>The complete genome and proteome of Mycoplasma mobile.</title>
        <authorList>
            <person name="Jaffe J.D."/>
            <person name="Stange-Thomann N."/>
            <person name="Smith C."/>
            <person name="DeCaprio D."/>
            <person name="Fisher S."/>
            <person name="Butler J."/>
            <person name="Calvo S."/>
            <person name="Elkins T."/>
            <person name="FitzGerald M.G."/>
            <person name="Hafez N."/>
            <person name="Kodira C.D."/>
            <person name="Major J."/>
            <person name="Wang S."/>
            <person name="Wilkinson J."/>
            <person name="Nicol R."/>
            <person name="Nusbaum C."/>
            <person name="Birren B."/>
            <person name="Berg H.C."/>
            <person name="Church G.M."/>
        </authorList>
    </citation>
    <scope>NUCLEOTIDE SEQUENCE [LARGE SCALE GENOMIC DNA]</scope>
    <source>
        <strain evidence="3">ATCC 43663 / 163K / NCTC 11711</strain>
    </source>
</reference>
<dbReference type="eggNOG" id="ENOG5031ZB5">
    <property type="taxonomic scope" value="Bacteria"/>
</dbReference>
<accession>Q6KH34</accession>
<dbReference type="STRING" id="267748.MMOB6110"/>
<dbReference type="OrthoDB" id="5678128at2"/>
<evidence type="ECO:0000259" key="1">
    <source>
        <dbReference type="Pfam" id="PF13391"/>
    </source>
</evidence>
<protein>
    <submittedName>
        <fullName evidence="2">Possible restriction endonuclease protein</fullName>
    </submittedName>
</protein>
<dbReference type="InterPro" id="IPR003615">
    <property type="entry name" value="HNH_nuc"/>
</dbReference>
<dbReference type="EMBL" id="AE017308">
    <property type="protein sequence ID" value="AAT28097.1"/>
    <property type="molecule type" value="Genomic_DNA"/>
</dbReference>
<keyword evidence="2" id="KW-0540">Nuclease</keyword>
<keyword evidence="2" id="KW-0378">Hydrolase</keyword>
<sequence>MSKVRYHIINSEIEKLFDDKVHPFFGYGGEKELFNHLFNILKERDPKIEKEIFQNSFSKLFAISFLNVNYKIFIEHSDDGGLGKESQKIEVPLGRKYLQNKFIEEKENFIVMNGYIPLLKKLDSTIELDVKNVVYFIVKRSNIKTYKNRTKGRKNTSRMVSLKDIKEVIDNKSWKLNRTKNTYIVHSSMIKYLDIFFLEEAQNFFDDNKNEEFDKLIDKLFEAEEENNNEDEMEELKLKQFQNINSIRVYFRNSLLKASSKCDILYCDISEKELLVASHIKSVENIVKDKSLGKSEKHKEIRNYNNGLLLCPNHDALFDKHYISFNSKGFLISAKVIHNKLEIYNLKLDEPSISKLNDETKFYLKFHNNLLIK</sequence>
<dbReference type="RefSeq" id="WP_011265131.1">
    <property type="nucleotide sequence ID" value="NC_006908.1"/>
</dbReference>
<keyword evidence="2" id="KW-0255">Endonuclease</keyword>